<evidence type="ECO:0000256" key="12">
    <source>
        <dbReference type="SAM" id="Coils"/>
    </source>
</evidence>
<dbReference type="Pfam" id="PF00520">
    <property type="entry name" value="Ion_trans"/>
    <property type="match status" value="1"/>
</dbReference>
<dbReference type="Gene3D" id="1.20.120.350">
    <property type="entry name" value="Voltage-gated potassium channels. Chain C"/>
    <property type="match status" value="1"/>
</dbReference>
<comment type="subcellular location">
    <subcellularLocation>
        <location evidence="1">Membrane</location>
        <topology evidence="1">Multi-pass membrane protein</topology>
    </subcellularLocation>
</comment>
<dbReference type="Proteomes" id="UP000644507">
    <property type="component" value="Unassembled WGS sequence"/>
</dbReference>
<keyword evidence="12" id="KW-0175">Coiled coil</keyword>
<evidence type="ECO:0000256" key="7">
    <source>
        <dbReference type="ARBA" id="ARBA00022958"/>
    </source>
</evidence>
<feature type="transmembrane region" description="Helical" evidence="13">
    <location>
        <begin position="330"/>
        <end position="355"/>
    </location>
</feature>
<keyword evidence="8 13" id="KW-1133">Transmembrane helix</keyword>
<dbReference type="AlphaFoldDB" id="A0A918WPB2"/>
<keyword evidence="5" id="KW-0631">Potassium channel</keyword>
<keyword evidence="7" id="KW-0630">Potassium</keyword>
<evidence type="ECO:0000256" key="5">
    <source>
        <dbReference type="ARBA" id="ARBA00022826"/>
    </source>
</evidence>
<reference evidence="15" key="1">
    <citation type="journal article" date="2014" name="Int. J. Syst. Evol. Microbiol.">
        <title>Complete genome sequence of Corynebacterium casei LMG S-19264T (=DSM 44701T), isolated from a smear-ripened cheese.</title>
        <authorList>
            <consortium name="US DOE Joint Genome Institute (JGI-PGF)"/>
            <person name="Walter F."/>
            <person name="Albersmeier A."/>
            <person name="Kalinowski J."/>
            <person name="Ruckert C."/>
        </authorList>
    </citation>
    <scope>NUCLEOTIDE SEQUENCE</scope>
    <source>
        <strain evidence="15">KCTC 12988</strain>
    </source>
</reference>
<evidence type="ECO:0000256" key="10">
    <source>
        <dbReference type="ARBA" id="ARBA00023136"/>
    </source>
</evidence>
<evidence type="ECO:0000256" key="9">
    <source>
        <dbReference type="ARBA" id="ARBA00023065"/>
    </source>
</evidence>
<keyword evidence="3" id="KW-0633">Potassium transport</keyword>
<dbReference type="GO" id="GO:0001508">
    <property type="term" value="P:action potential"/>
    <property type="evidence" value="ECO:0007669"/>
    <property type="project" value="TreeGrafter"/>
</dbReference>
<evidence type="ECO:0000256" key="13">
    <source>
        <dbReference type="SAM" id="Phobius"/>
    </source>
</evidence>
<keyword evidence="11" id="KW-0407">Ion channel</keyword>
<dbReference type="Gene3D" id="1.10.287.70">
    <property type="match status" value="1"/>
</dbReference>
<keyword evidence="10 13" id="KW-0472">Membrane</keyword>
<keyword evidence="4 13" id="KW-0812">Transmembrane</keyword>
<dbReference type="GO" id="GO:0008076">
    <property type="term" value="C:voltage-gated potassium channel complex"/>
    <property type="evidence" value="ECO:0007669"/>
    <property type="project" value="InterPro"/>
</dbReference>
<keyword evidence="2" id="KW-0813">Transport</keyword>
<keyword evidence="16" id="KW-1185">Reference proteome</keyword>
<dbReference type="SUPFAM" id="SSF81324">
    <property type="entry name" value="Voltage-gated potassium channels"/>
    <property type="match status" value="1"/>
</dbReference>
<proteinExistence type="predicted"/>
<feature type="domain" description="Ion transport" evidence="14">
    <location>
        <begin position="131"/>
        <end position="351"/>
    </location>
</feature>
<evidence type="ECO:0000256" key="11">
    <source>
        <dbReference type="ARBA" id="ARBA00023303"/>
    </source>
</evidence>
<dbReference type="InterPro" id="IPR027359">
    <property type="entry name" value="Volt_channel_dom_sf"/>
</dbReference>
<dbReference type="PANTHER" id="PTHR11537:SF254">
    <property type="entry name" value="POTASSIUM VOLTAGE-GATED CHANNEL PROTEIN SHAB"/>
    <property type="match status" value="1"/>
</dbReference>
<accession>A0A918WPB2</accession>
<evidence type="ECO:0000256" key="2">
    <source>
        <dbReference type="ARBA" id="ARBA00022448"/>
    </source>
</evidence>
<dbReference type="PANTHER" id="PTHR11537">
    <property type="entry name" value="VOLTAGE-GATED POTASSIUM CHANNEL"/>
    <property type="match status" value="1"/>
</dbReference>
<evidence type="ECO:0000256" key="4">
    <source>
        <dbReference type="ARBA" id="ARBA00022692"/>
    </source>
</evidence>
<feature type="transmembrane region" description="Helical" evidence="13">
    <location>
        <begin position="168"/>
        <end position="185"/>
    </location>
</feature>
<dbReference type="InterPro" id="IPR028325">
    <property type="entry name" value="VG_K_chnl"/>
</dbReference>
<evidence type="ECO:0000256" key="6">
    <source>
        <dbReference type="ARBA" id="ARBA00022882"/>
    </source>
</evidence>
<dbReference type="InterPro" id="IPR005821">
    <property type="entry name" value="Ion_trans_dom"/>
</dbReference>
<feature type="coiled-coil region" evidence="12">
    <location>
        <begin position="370"/>
        <end position="404"/>
    </location>
</feature>
<dbReference type="GO" id="GO:0005249">
    <property type="term" value="F:voltage-gated potassium channel activity"/>
    <property type="evidence" value="ECO:0007669"/>
    <property type="project" value="InterPro"/>
</dbReference>
<evidence type="ECO:0000313" key="15">
    <source>
        <dbReference type="EMBL" id="GHC63496.1"/>
    </source>
</evidence>
<evidence type="ECO:0000256" key="8">
    <source>
        <dbReference type="ARBA" id="ARBA00022989"/>
    </source>
</evidence>
<reference evidence="15" key="2">
    <citation type="submission" date="2020-09" db="EMBL/GenBank/DDBJ databases">
        <authorList>
            <person name="Sun Q."/>
            <person name="Kim S."/>
        </authorList>
    </citation>
    <scope>NUCLEOTIDE SEQUENCE</scope>
    <source>
        <strain evidence="15">KCTC 12988</strain>
    </source>
</reference>
<comment type="caution">
    <text evidence="15">The sequence shown here is derived from an EMBL/GenBank/DDBJ whole genome shotgun (WGS) entry which is preliminary data.</text>
</comment>
<evidence type="ECO:0000313" key="16">
    <source>
        <dbReference type="Proteomes" id="UP000644507"/>
    </source>
</evidence>
<organism evidence="15 16">
    <name type="scientific">Roseibacillus persicicus</name>
    <dbReference type="NCBI Taxonomy" id="454148"/>
    <lineage>
        <taxon>Bacteria</taxon>
        <taxon>Pseudomonadati</taxon>
        <taxon>Verrucomicrobiota</taxon>
        <taxon>Verrucomicrobiia</taxon>
        <taxon>Verrucomicrobiales</taxon>
        <taxon>Verrucomicrobiaceae</taxon>
        <taxon>Roseibacillus</taxon>
    </lineage>
</organism>
<feature type="transmembrane region" description="Helical" evidence="13">
    <location>
        <begin position="130"/>
        <end position="148"/>
    </location>
</feature>
<name>A0A918WPB2_9BACT</name>
<sequence length="409" mass="47450">MILSLFHDIARLLSGRRLRVTPMDCSEERLRLMLVHVENEQARITQLHDKKQDEVRRLYRLTEQVDLQYRHGEYAFTLDDCADDLVGLRDRLESLEEKQRAIFHALQEKVLLNRQAAKLGSQKRVRLKDGIILALILAVLGILFYEWTHFQIDFGNLDPNHPHPPLSFWIFDTICCAIFLANFFFELRMAECKRWYWRTRWIDIITSLPLPPAQLLLHFGLGGTEFIRAGRFARLIRALRVLRAFRLFFFFWRGMDHLAEMLNIRLMKKSLLAGFALILVGALAITSAGEQGPGAENVQGFLPSLWWSFTTLVTGGFGDLYNPQTPFGRVLTVLLILAGMTIVGVFTATLTTILVGREERAQESRQNELLDHIKDDTDRTESLLRDLTEQQKEMARRIELLESRWNRSK</sequence>
<keyword evidence="6" id="KW-0851">Voltage-gated channel</keyword>
<evidence type="ECO:0000256" key="3">
    <source>
        <dbReference type="ARBA" id="ARBA00022538"/>
    </source>
</evidence>
<gene>
    <name evidence="15" type="ORF">GCM10007100_33920</name>
</gene>
<dbReference type="RefSeq" id="WP_189572675.1">
    <property type="nucleotide sequence ID" value="NZ_BMXI01000016.1"/>
</dbReference>
<evidence type="ECO:0000256" key="1">
    <source>
        <dbReference type="ARBA" id="ARBA00004141"/>
    </source>
</evidence>
<keyword evidence="9" id="KW-0406">Ion transport</keyword>
<feature type="transmembrane region" description="Helical" evidence="13">
    <location>
        <begin position="272"/>
        <end position="289"/>
    </location>
</feature>
<evidence type="ECO:0000259" key="14">
    <source>
        <dbReference type="Pfam" id="PF00520"/>
    </source>
</evidence>
<dbReference type="EMBL" id="BMXI01000016">
    <property type="protein sequence ID" value="GHC63496.1"/>
    <property type="molecule type" value="Genomic_DNA"/>
</dbReference>
<protein>
    <recommendedName>
        <fullName evidence="14">Ion transport domain-containing protein</fullName>
    </recommendedName>
</protein>